<evidence type="ECO:0000313" key="3">
    <source>
        <dbReference type="Proteomes" id="UP001633002"/>
    </source>
</evidence>
<dbReference type="EMBL" id="JBJQOH010000008">
    <property type="protein sequence ID" value="KAL3674996.1"/>
    <property type="molecule type" value="Genomic_DNA"/>
</dbReference>
<comment type="caution">
    <text evidence="2">The sequence shown here is derived from an EMBL/GenBank/DDBJ whole genome shotgun (WGS) entry which is preliminary data.</text>
</comment>
<reference evidence="2 3" key="1">
    <citation type="submission" date="2024-09" db="EMBL/GenBank/DDBJ databases">
        <title>Chromosome-scale assembly of Riccia sorocarpa.</title>
        <authorList>
            <person name="Paukszto L."/>
        </authorList>
    </citation>
    <scope>NUCLEOTIDE SEQUENCE [LARGE SCALE GENOMIC DNA]</scope>
    <source>
        <strain evidence="2">LP-2024</strain>
        <tissue evidence="2">Aerial parts of the thallus</tissue>
    </source>
</reference>
<sequence>MSGFLAPESANEVEEDNVRGIGTTFDFINRTEAAEEAEDLKYERVRVGNPNISAAATPSCTTIDDYEFKSPGRLKTAPLATPRWGATYILSFDLADNPDGGPLIKAVAVHILVNEAKSESEPPLYNVSNPESQRSSIVWQTVTHTFVGTGEPTSIVFESLTQGAFGVLIDNVKVKLVNLLDNGSFDNLNPPGLSLNDSFYETLKAPSDIIRNWTVTDGAIKWAGNERWQSSTDDSNYLLDMNANDGPGTITSGKVTLKRGAKYVLLYDSAANPDSVVPLRGNMILLVQGVVSGDIFAARSISIDGSGFSQLSVGWRTAKVEFLARESEIYVTFSSKIPGGLGPLLDNVAIYQVSKVGVFTSRGVYAILSSKAVAMKHSRSLKLCCLLGSVFLLGT</sequence>
<dbReference type="Gene3D" id="2.60.120.260">
    <property type="entry name" value="Galactose-binding domain-like"/>
    <property type="match status" value="1"/>
</dbReference>
<evidence type="ECO:0000259" key="1">
    <source>
        <dbReference type="Pfam" id="PF04862"/>
    </source>
</evidence>
<dbReference type="Proteomes" id="UP001633002">
    <property type="component" value="Unassembled WGS sequence"/>
</dbReference>
<dbReference type="Pfam" id="PF04862">
    <property type="entry name" value="DUF642"/>
    <property type="match status" value="1"/>
</dbReference>
<dbReference type="AlphaFoldDB" id="A0ABD3GAT2"/>
<accession>A0ABD3GAT2</accession>
<keyword evidence="3" id="KW-1185">Reference proteome</keyword>
<name>A0ABD3GAT2_9MARC</name>
<protein>
    <recommendedName>
        <fullName evidence="1">DUF642 domain-containing protein</fullName>
    </recommendedName>
</protein>
<evidence type="ECO:0000313" key="2">
    <source>
        <dbReference type="EMBL" id="KAL3674996.1"/>
    </source>
</evidence>
<dbReference type="InterPro" id="IPR006946">
    <property type="entry name" value="DGR2-like_dom"/>
</dbReference>
<proteinExistence type="predicted"/>
<feature type="domain" description="DUF642" evidence="1">
    <location>
        <begin position="178"/>
        <end position="350"/>
    </location>
</feature>
<gene>
    <name evidence="2" type="ORF">R1sor_024944</name>
</gene>
<organism evidence="2 3">
    <name type="scientific">Riccia sorocarpa</name>
    <dbReference type="NCBI Taxonomy" id="122646"/>
    <lineage>
        <taxon>Eukaryota</taxon>
        <taxon>Viridiplantae</taxon>
        <taxon>Streptophyta</taxon>
        <taxon>Embryophyta</taxon>
        <taxon>Marchantiophyta</taxon>
        <taxon>Marchantiopsida</taxon>
        <taxon>Marchantiidae</taxon>
        <taxon>Marchantiales</taxon>
        <taxon>Ricciaceae</taxon>
        <taxon>Riccia</taxon>
    </lineage>
</organism>